<dbReference type="PANTHER" id="PTHR38037">
    <property type="entry name" value="ZN_PROTEASE DOMAIN-CONTAINING PROTEIN"/>
    <property type="match status" value="1"/>
</dbReference>
<dbReference type="SUPFAM" id="SSF50630">
    <property type="entry name" value="Acid proteases"/>
    <property type="match status" value="1"/>
</dbReference>
<keyword evidence="2" id="KW-0378">Hydrolase</keyword>
<feature type="domain" description="Retropepsin-like aspartic endopeptidase" evidence="1">
    <location>
        <begin position="9"/>
        <end position="74"/>
    </location>
</feature>
<keyword evidence="2" id="KW-0645">Protease</keyword>
<feature type="non-terminal residue" evidence="2">
    <location>
        <position position="75"/>
    </location>
</feature>
<dbReference type="GO" id="GO:0006508">
    <property type="term" value="P:proteolysis"/>
    <property type="evidence" value="ECO:0007669"/>
    <property type="project" value="UniProtKB-KW"/>
</dbReference>
<dbReference type="InterPro" id="IPR008503">
    <property type="entry name" value="Asp_endopeptidase"/>
</dbReference>
<evidence type="ECO:0000259" key="1">
    <source>
        <dbReference type="Pfam" id="PF05618"/>
    </source>
</evidence>
<dbReference type="Gene3D" id="2.40.70.10">
    <property type="entry name" value="Acid Proteases"/>
    <property type="match status" value="1"/>
</dbReference>
<keyword evidence="3" id="KW-1185">Reference proteome</keyword>
<dbReference type="Pfam" id="PF05618">
    <property type="entry name" value="Zn_protease"/>
    <property type="match status" value="1"/>
</dbReference>
<dbReference type="PANTHER" id="PTHR38037:SF1">
    <property type="entry name" value="ATP-DEPENDENT ZINC PROTEASE DOMAIN-CONTAINING PROTEIN-RELATED"/>
    <property type="match status" value="1"/>
</dbReference>
<evidence type="ECO:0000313" key="3">
    <source>
        <dbReference type="Proteomes" id="UP000017127"/>
    </source>
</evidence>
<evidence type="ECO:0000313" key="2">
    <source>
        <dbReference type="EMBL" id="ERT03624.1"/>
    </source>
</evidence>
<proteinExistence type="predicted"/>
<protein>
    <submittedName>
        <fullName evidence="2">ATP-dependent zinc protease family protein</fullName>
    </submittedName>
</protein>
<name>U7Q6X7_9CYAN</name>
<dbReference type="GO" id="GO:0008233">
    <property type="term" value="F:peptidase activity"/>
    <property type="evidence" value="ECO:0007669"/>
    <property type="project" value="UniProtKB-KW"/>
</dbReference>
<dbReference type="InterPro" id="IPR021109">
    <property type="entry name" value="Peptidase_aspartic_dom_sf"/>
</dbReference>
<reference evidence="2 3" key="1">
    <citation type="journal article" date="2013" name="Front. Microbiol.">
        <title>Comparative genomic analyses of the cyanobacterium, Lyngbya aestuarii BL J, a powerful hydrogen producer.</title>
        <authorList>
            <person name="Kothari A."/>
            <person name="Vaughn M."/>
            <person name="Garcia-Pichel F."/>
        </authorList>
    </citation>
    <scope>NUCLEOTIDE SEQUENCE [LARGE SCALE GENOMIC DNA]</scope>
    <source>
        <strain evidence="2 3">BL J</strain>
    </source>
</reference>
<organism evidence="2 3">
    <name type="scientific">Lyngbya aestuarii BL J</name>
    <dbReference type="NCBI Taxonomy" id="1348334"/>
    <lineage>
        <taxon>Bacteria</taxon>
        <taxon>Bacillati</taxon>
        <taxon>Cyanobacteriota</taxon>
        <taxon>Cyanophyceae</taxon>
        <taxon>Oscillatoriophycideae</taxon>
        <taxon>Oscillatoriales</taxon>
        <taxon>Microcoleaceae</taxon>
        <taxon>Lyngbya</taxon>
    </lineage>
</organism>
<gene>
    <name evidence="2" type="ORF">M595_6438</name>
</gene>
<comment type="caution">
    <text evidence="2">The sequence shown here is derived from an EMBL/GenBank/DDBJ whole genome shotgun (WGS) entry which is preliminary data.</text>
</comment>
<dbReference type="Proteomes" id="UP000017127">
    <property type="component" value="Unassembled WGS sequence"/>
</dbReference>
<dbReference type="EMBL" id="AUZM01000314">
    <property type="protein sequence ID" value="ERT03624.1"/>
    <property type="molecule type" value="Genomic_DNA"/>
</dbReference>
<accession>U7Q6X7</accession>
<sequence length="75" mass="8719">MSKQKQLSIIGWREWIVLPSLGVTAIKAKIDTGARSSAIHAFHVETFWKDEKHWVRFQMHPFQRNTSKIITAEAE</sequence>
<dbReference type="AlphaFoldDB" id="U7Q6X7"/>
<dbReference type="RefSeq" id="WP_023069970.1">
    <property type="nucleotide sequence ID" value="NZ_AUZM01000314.1"/>
</dbReference>